<evidence type="ECO:0000256" key="1">
    <source>
        <dbReference type="ARBA" id="ARBA00022723"/>
    </source>
</evidence>
<reference evidence="6 7" key="1">
    <citation type="journal article" date="2016" name="Nat. Commun.">
        <title>Extremotolerant tardigrade genome and improved radiotolerance of human cultured cells by tardigrade-unique protein.</title>
        <authorList>
            <person name="Hashimoto T."/>
            <person name="Horikawa D.D."/>
            <person name="Saito Y."/>
            <person name="Kuwahara H."/>
            <person name="Kozuka-Hata H."/>
            <person name="Shin-I T."/>
            <person name="Minakuchi Y."/>
            <person name="Ohishi K."/>
            <person name="Motoyama A."/>
            <person name="Aizu T."/>
            <person name="Enomoto A."/>
            <person name="Kondo K."/>
            <person name="Tanaka S."/>
            <person name="Hara Y."/>
            <person name="Koshikawa S."/>
            <person name="Sagara H."/>
            <person name="Miura T."/>
            <person name="Yokobori S."/>
            <person name="Miyagawa K."/>
            <person name="Suzuki Y."/>
            <person name="Kubo T."/>
            <person name="Oyama M."/>
            <person name="Kohara Y."/>
            <person name="Fujiyama A."/>
            <person name="Arakawa K."/>
            <person name="Katayama T."/>
            <person name="Toyoda A."/>
            <person name="Kunieda T."/>
        </authorList>
    </citation>
    <scope>NUCLEOTIDE SEQUENCE [LARGE SCALE GENOMIC DNA]</scope>
    <source>
        <strain evidence="6 7">YOKOZUNA-1</strain>
    </source>
</reference>
<dbReference type="GO" id="GO:0008270">
    <property type="term" value="F:zinc ion binding"/>
    <property type="evidence" value="ECO:0007669"/>
    <property type="project" value="UniProtKB-KW"/>
</dbReference>
<dbReference type="Gene3D" id="3.30.40.10">
    <property type="entry name" value="Zinc/RING finger domain, C3HC4 (zinc finger)"/>
    <property type="match status" value="1"/>
</dbReference>
<keyword evidence="7" id="KW-1185">Reference proteome</keyword>
<dbReference type="InterPro" id="IPR004181">
    <property type="entry name" value="Znf_MIZ"/>
</dbReference>
<sequence>MFEIPETFLQSHSAPNDTTCMLLRFCQNSGELPAPERHPRNLVLTLNYGQRLIEHLEHGDSSVEQTFKRFCSPVEVPKALLKSQNQLVIEWTDCFDIVDPAKDFLLFVEFAERQSQATILEEIQARKVEIGDTVAKLHSLLTPMNAPGVKEPIQPSMIFTLLCPMTKKRLTIPVRSRACQHNECFDAPAYLAANAASRSAWICPLCNKIALPEDLVLDEYVELLLRFSAMDKLEVVRDGSTVFVREIDPKRPPKLVPKAVEGAPLSSLSLTQLVPQYRTALSTNGTFVINFQQ</sequence>
<comment type="caution">
    <text evidence="6">The sequence shown here is derived from an EMBL/GenBank/DDBJ whole genome shotgun (WGS) entry which is preliminary data.</text>
</comment>
<keyword evidence="1" id="KW-0479">Metal-binding</keyword>
<evidence type="ECO:0000259" key="5">
    <source>
        <dbReference type="PROSITE" id="PS51044"/>
    </source>
</evidence>
<keyword evidence="3" id="KW-0862">Zinc</keyword>
<protein>
    <recommendedName>
        <fullName evidence="5">SP-RING-type domain-containing protein</fullName>
    </recommendedName>
</protein>
<keyword evidence="2 4" id="KW-0863">Zinc-finger</keyword>
<dbReference type="OrthoDB" id="10263264at2759"/>
<name>A0A1D1V6G0_RAMVA</name>
<dbReference type="EMBL" id="BDGG01000003">
    <property type="protein sequence ID" value="GAU95642.1"/>
    <property type="molecule type" value="Genomic_DNA"/>
</dbReference>
<dbReference type="Proteomes" id="UP000186922">
    <property type="component" value="Unassembled WGS sequence"/>
</dbReference>
<evidence type="ECO:0000256" key="3">
    <source>
        <dbReference type="ARBA" id="ARBA00022833"/>
    </source>
</evidence>
<feature type="domain" description="SP-RING-type" evidence="5">
    <location>
        <begin position="148"/>
        <end position="230"/>
    </location>
</feature>
<dbReference type="GO" id="GO:0061665">
    <property type="term" value="F:SUMO ligase activity"/>
    <property type="evidence" value="ECO:0007669"/>
    <property type="project" value="TreeGrafter"/>
</dbReference>
<dbReference type="PANTHER" id="PTHR10782:SF4">
    <property type="entry name" value="TONALLI, ISOFORM E"/>
    <property type="match status" value="1"/>
</dbReference>
<accession>A0A1D1V6G0</accession>
<evidence type="ECO:0000256" key="4">
    <source>
        <dbReference type="PROSITE-ProRule" id="PRU00452"/>
    </source>
</evidence>
<organism evidence="6 7">
    <name type="scientific">Ramazzottius varieornatus</name>
    <name type="common">Water bear</name>
    <name type="synonym">Tardigrade</name>
    <dbReference type="NCBI Taxonomy" id="947166"/>
    <lineage>
        <taxon>Eukaryota</taxon>
        <taxon>Metazoa</taxon>
        <taxon>Ecdysozoa</taxon>
        <taxon>Tardigrada</taxon>
        <taxon>Eutardigrada</taxon>
        <taxon>Parachela</taxon>
        <taxon>Hypsibioidea</taxon>
        <taxon>Ramazzottiidae</taxon>
        <taxon>Ramazzottius</taxon>
    </lineage>
</organism>
<dbReference type="GO" id="GO:0016925">
    <property type="term" value="P:protein sumoylation"/>
    <property type="evidence" value="ECO:0007669"/>
    <property type="project" value="TreeGrafter"/>
</dbReference>
<evidence type="ECO:0000313" key="6">
    <source>
        <dbReference type="EMBL" id="GAU95642.1"/>
    </source>
</evidence>
<dbReference type="PANTHER" id="PTHR10782">
    <property type="entry name" value="ZINC FINGER MIZ DOMAIN-CONTAINING PROTEIN"/>
    <property type="match status" value="1"/>
</dbReference>
<dbReference type="GO" id="GO:0000785">
    <property type="term" value="C:chromatin"/>
    <property type="evidence" value="ECO:0007669"/>
    <property type="project" value="TreeGrafter"/>
</dbReference>
<evidence type="ECO:0000313" key="7">
    <source>
        <dbReference type="Proteomes" id="UP000186922"/>
    </source>
</evidence>
<dbReference type="InterPro" id="IPR013083">
    <property type="entry name" value="Znf_RING/FYVE/PHD"/>
</dbReference>
<gene>
    <name evidence="6" type="primary">RvY_07228-1</name>
    <name evidence="6" type="synonym">RvY_07228.1</name>
    <name evidence="6" type="ORF">RvY_07228</name>
</gene>
<proteinExistence type="predicted"/>
<dbReference type="PROSITE" id="PS51044">
    <property type="entry name" value="ZF_SP_RING"/>
    <property type="match status" value="1"/>
</dbReference>
<evidence type="ECO:0000256" key="2">
    <source>
        <dbReference type="ARBA" id="ARBA00022771"/>
    </source>
</evidence>
<dbReference type="Pfam" id="PF02891">
    <property type="entry name" value="zf-MIZ"/>
    <property type="match status" value="1"/>
</dbReference>
<dbReference type="STRING" id="947166.A0A1D1V6G0"/>
<dbReference type="AlphaFoldDB" id="A0A1D1V6G0"/>